<evidence type="ECO:0000256" key="2">
    <source>
        <dbReference type="SAM" id="SignalP"/>
    </source>
</evidence>
<feature type="region of interest" description="Disordered" evidence="1">
    <location>
        <begin position="365"/>
        <end position="384"/>
    </location>
</feature>
<dbReference type="Pfam" id="PF13229">
    <property type="entry name" value="Beta_helix"/>
    <property type="match status" value="1"/>
</dbReference>
<feature type="domain" description="PKD" evidence="3">
    <location>
        <begin position="427"/>
        <end position="473"/>
    </location>
</feature>
<comment type="caution">
    <text evidence="4">The sequence shown here is derived from an EMBL/GenBank/DDBJ whole genome shotgun (WGS) entry which is preliminary data.</text>
</comment>
<dbReference type="PROSITE" id="PS50093">
    <property type="entry name" value="PKD"/>
    <property type="match status" value="1"/>
</dbReference>
<dbReference type="AlphaFoldDB" id="A0A941ETJ2"/>
<protein>
    <submittedName>
        <fullName evidence="4">PKD domain-containing protein</fullName>
    </submittedName>
</protein>
<dbReference type="SUPFAM" id="SSF51126">
    <property type="entry name" value="Pectin lyase-like"/>
    <property type="match status" value="1"/>
</dbReference>
<dbReference type="EMBL" id="JAGSOG010000035">
    <property type="protein sequence ID" value="MBR7833599.1"/>
    <property type="molecule type" value="Genomic_DNA"/>
</dbReference>
<dbReference type="InterPro" id="IPR006626">
    <property type="entry name" value="PbH1"/>
</dbReference>
<keyword evidence="5" id="KW-1185">Reference proteome</keyword>
<dbReference type="InterPro" id="IPR022409">
    <property type="entry name" value="PKD/Chitinase_dom"/>
</dbReference>
<dbReference type="SUPFAM" id="SSF49299">
    <property type="entry name" value="PKD domain"/>
    <property type="match status" value="1"/>
</dbReference>
<dbReference type="Gene3D" id="2.60.40.10">
    <property type="entry name" value="Immunoglobulins"/>
    <property type="match status" value="1"/>
</dbReference>
<keyword evidence="2" id="KW-0732">Signal</keyword>
<dbReference type="InterPro" id="IPR011050">
    <property type="entry name" value="Pectin_lyase_fold/virulence"/>
</dbReference>
<dbReference type="InterPro" id="IPR000601">
    <property type="entry name" value="PKD_dom"/>
</dbReference>
<proteinExistence type="predicted"/>
<dbReference type="Pfam" id="PF18911">
    <property type="entry name" value="PKD_4"/>
    <property type="match status" value="1"/>
</dbReference>
<feature type="signal peptide" evidence="2">
    <location>
        <begin position="1"/>
        <end position="26"/>
    </location>
</feature>
<organism evidence="4 5">
    <name type="scientific">Actinospica durhamensis</name>
    <dbReference type="NCBI Taxonomy" id="1508375"/>
    <lineage>
        <taxon>Bacteria</taxon>
        <taxon>Bacillati</taxon>
        <taxon>Actinomycetota</taxon>
        <taxon>Actinomycetes</taxon>
        <taxon>Catenulisporales</taxon>
        <taxon>Actinospicaceae</taxon>
        <taxon>Actinospica</taxon>
    </lineage>
</organism>
<dbReference type="CDD" id="cd00146">
    <property type="entry name" value="PKD"/>
    <property type="match status" value="1"/>
</dbReference>
<name>A0A941ETJ2_9ACTN</name>
<dbReference type="SMART" id="SM00710">
    <property type="entry name" value="PbH1"/>
    <property type="match status" value="4"/>
</dbReference>
<evidence type="ECO:0000259" key="3">
    <source>
        <dbReference type="PROSITE" id="PS50093"/>
    </source>
</evidence>
<dbReference type="GO" id="GO:0005975">
    <property type="term" value="P:carbohydrate metabolic process"/>
    <property type="evidence" value="ECO:0007669"/>
    <property type="project" value="UniProtKB-ARBA"/>
</dbReference>
<evidence type="ECO:0000313" key="4">
    <source>
        <dbReference type="EMBL" id="MBR7833599.1"/>
    </source>
</evidence>
<reference evidence="4" key="1">
    <citation type="submission" date="2021-04" db="EMBL/GenBank/DDBJ databases">
        <title>Genome based classification of Actinospica acidithermotolerans sp. nov., an actinobacterium isolated from an Indonesian hot spring.</title>
        <authorList>
            <person name="Kusuma A.B."/>
            <person name="Putra K.E."/>
            <person name="Nafisah S."/>
            <person name="Loh J."/>
            <person name="Nouioui I."/>
            <person name="Goodfellow M."/>
        </authorList>
    </citation>
    <scope>NUCLEOTIDE SEQUENCE</scope>
    <source>
        <strain evidence="4">CSCA 57</strain>
    </source>
</reference>
<dbReference type="RefSeq" id="WP_212528120.1">
    <property type="nucleotide sequence ID" value="NZ_JAGSOG010000035.1"/>
</dbReference>
<evidence type="ECO:0000313" key="5">
    <source>
        <dbReference type="Proteomes" id="UP000675781"/>
    </source>
</evidence>
<gene>
    <name evidence="4" type="ORF">KDL01_10005</name>
</gene>
<dbReference type="InterPro" id="IPR012334">
    <property type="entry name" value="Pectin_lyas_fold"/>
</dbReference>
<dbReference type="InterPro" id="IPR013783">
    <property type="entry name" value="Ig-like_fold"/>
</dbReference>
<dbReference type="Gene3D" id="2.160.20.10">
    <property type="entry name" value="Single-stranded right-handed beta-helix, Pectin lyase-like"/>
    <property type="match status" value="1"/>
</dbReference>
<feature type="chain" id="PRO_5037116519" evidence="2">
    <location>
        <begin position="27"/>
        <end position="876"/>
    </location>
</feature>
<sequence length="876" mass="88160">MRKRNVAVTTALLVSVGSLAPTAAHAAAATTIYVNNANGANCSDSAAGAGTAAAPYCTVQAAVNVAGAGQTVLVEPGTYNENVSITHGGSAGSPLVVESAQSQQAQVGYATGSIVVAAATAPAFTVSGTSYVTVSGFATNGMSGLAAKVDGSSNVTVNGLLVNDWTTGLGNDAPVIQVTGGSSAVTVSRNTVNANSYPALIQVDSGSTGNFVTTNALNGYSEGVVVDGSTGNAVTSNTIEDICDEGVALTGASTGSTIENNIVQSLSDDTSGNCAKTTATAAGINVDSAATTGTKLDYNIVYVYENPYDWAGTTYQQASDLDNAVSQGAHDINDDPQAYTVPYGASPAIDSADASAPGELSTDLLGNTRADDTQVANTGAGTPTYYDRGAYELEDPLAPVVGLDTESGTVPSVITASESGADTGWAPVTSWSIDFGDGSATAKQTTSTPEKISHTYTEAGEYTVSLTATDGYGADGRGSTTTTEKVWILNSSVFHPVTQARILDTRKGTGTGGVVAPVKMNAGVALKVEGVDSIPATGVKAVALNLTVAGPTGNGYVEAYADGSTRPTTSNMNYTKGENLATQVIAPVGTDGKIDLYNGMTGGATDLIADVVGYYGPGAGYGAGVFGGPTRLLDTRHGVGTGTNGKAVPVPAGGTLKLTPDNAEQFFGPNETAVFNVTVVDEKSNGFLTVYPDGATRPGTSNINFRTGQAIANEVFAQTGSDGTIDFYNAGTGTIDLIADILGDYDTEAQSGYVPISPVRVIDTRSGKGAPKGAVKAFGTISNTLTGLAGVPTTTPTNVDGWAATATVVSPTANGDLEVYPGYSDNAPGVSTLNFTAGATVANSTMMGNEEGLKIYNQSPGTSQILLDVSGYFSAS</sequence>
<dbReference type="SMART" id="SM00089">
    <property type="entry name" value="PKD"/>
    <property type="match status" value="1"/>
</dbReference>
<evidence type="ECO:0000256" key="1">
    <source>
        <dbReference type="SAM" id="MobiDB-lite"/>
    </source>
</evidence>
<accession>A0A941ETJ2</accession>
<dbReference type="Proteomes" id="UP000675781">
    <property type="component" value="Unassembled WGS sequence"/>
</dbReference>
<dbReference type="InterPro" id="IPR039448">
    <property type="entry name" value="Beta_helix"/>
</dbReference>
<dbReference type="InterPro" id="IPR035986">
    <property type="entry name" value="PKD_dom_sf"/>
</dbReference>